<dbReference type="EMBL" id="AGNK02000027">
    <property type="status" value="NOT_ANNOTATED_CDS"/>
    <property type="molecule type" value="Genomic_DNA"/>
</dbReference>
<organism evidence="2 3">
    <name type="scientific">Setaria italica</name>
    <name type="common">Foxtail millet</name>
    <name type="synonym">Panicum italicum</name>
    <dbReference type="NCBI Taxonomy" id="4555"/>
    <lineage>
        <taxon>Eukaryota</taxon>
        <taxon>Viridiplantae</taxon>
        <taxon>Streptophyta</taxon>
        <taxon>Embryophyta</taxon>
        <taxon>Tracheophyta</taxon>
        <taxon>Spermatophyta</taxon>
        <taxon>Magnoliopsida</taxon>
        <taxon>Liliopsida</taxon>
        <taxon>Poales</taxon>
        <taxon>Poaceae</taxon>
        <taxon>PACMAD clade</taxon>
        <taxon>Panicoideae</taxon>
        <taxon>Panicodae</taxon>
        <taxon>Paniceae</taxon>
        <taxon>Cenchrinae</taxon>
        <taxon>Setaria</taxon>
    </lineage>
</organism>
<keyword evidence="1" id="KW-1133">Transmembrane helix</keyword>
<dbReference type="InParanoid" id="K3Z1L0"/>
<evidence type="ECO:0000313" key="2">
    <source>
        <dbReference type="EnsemblPlants" id="KQL27970"/>
    </source>
</evidence>
<keyword evidence="1" id="KW-0812">Transmembrane</keyword>
<sequence>MREKNCIGIFVVLVPFYFSLCFFYLKYDDVKLSFHAPLDG</sequence>
<keyword evidence="3" id="KW-1185">Reference proteome</keyword>
<reference evidence="2" key="2">
    <citation type="submission" date="2018-08" db="UniProtKB">
        <authorList>
            <consortium name="EnsemblPlants"/>
        </authorList>
    </citation>
    <scope>IDENTIFICATION</scope>
    <source>
        <strain evidence="2">Yugu1</strain>
    </source>
</reference>
<protein>
    <submittedName>
        <fullName evidence="2">Uncharacterized protein</fullName>
    </submittedName>
</protein>
<feature type="transmembrane region" description="Helical" evidence="1">
    <location>
        <begin position="7"/>
        <end position="25"/>
    </location>
</feature>
<dbReference type="AlphaFoldDB" id="K3Z1L0"/>
<proteinExistence type="predicted"/>
<dbReference type="EnsemblPlants" id="KQL27970">
    <property type="protein sequence ID" value="KQL27970"/>
    <property type="gene ID" value="SETIT_020428mg"/>
</dbReference>
<keyword evidence="1" id="KW-0472">Membrane</keyword>
<dbReference type="Gramene" id="KQL27970">
    <property type="protein sequence ID" value="KQL27970"/>
    <property type="gene ID" value="SETIT_020428mg"/>
</dbReference>
<evidence type="ECO:0000256" key="1">
    <source>
        <dbReference type="SAM" id="Phobius"/>
    </source>
</evidence>
<name>K3Z1L0_SETIT</name>
<dbReference type="HOGENOM" id="CLU_3300271_0_0_1"/>
<accession>K3Z1L0</accession>
<reference evidence="3" key="1">
    <citation type="journal article" date="2012" name="Nat. Biotechnol.">
        <title>Reference genome sequence of the model plant Setaria.</title>
        <authorList>
            <person name="Bennetzen J.L."/>
            <person name="Schmutz J."/>
            <person name="Wang H."/>
            <person name="Percifield R."/>
            <person name="Hawkins J."/>
            <person name="Pontaroli A.C."/>
            <person name="Estep M."/>
            <person name="Feng L."/>
            <person name="Vaughn J.N."/>
            <person name="Grimwood J."/>
            <person name="Jenkins J."/>
            <person name="Barry K."/>
            <person name="Lindquist E."/>
            <person name="Hellsten U."/>
            <person name="Deshpande S."/>
            <person name="Wang X."/>
            <person name="Wu X."/>
            <person name="Mitros T."/>
            <person name="Triplett J."/>
            <person name="Yang X."/>
            <person name="Ye C.Y."/>
            <person name="Mauro-Herrera M."/>
            <person name="Wang L."/>
            <person name="Li P."/>
            <person name="Sharma M."/>
            <person name="Sharma R."/>
            <person name="Ronald P.C."/>
            <person name="Panaud O."/>
            <person name="Kellogg E.A."/>
            <person name="Brutnell T.P."/>
            <person name="Doust A.N."/>
            <person name="Tuskan G.A."/>
            <person name="Rokhsar D."/>
            <person name="Devos K.M."/>
        </authorList>
    </citation>
    <scope>NUCLEOTIDE SEQUENCE [LARGE SCALE GENOMIC DNA]</scope>
    <source>
        <strain evidence="3">cv. Yugu1</strain>
    </source>
</reference>
<evidence type="ECO:0000313" key="3">
    <source>
        <dbReference type="Proteomes" id="UP000004995"/>
    </source>
</evidence>
<dbReference type="Proteomes" id="UP000004995">
    <property type="component" value="Unassembled WGS sequence"/>
</dbReference>